<dbReference type="AlphaFoldDB" id="A0A2N5ZM11"/>
<name>A0A2N5ZM11_MUIH1</name>
<organism evidence="1 2">
    <name type="scientific">Muiribacterium halophilum</name>
    <dbReference type="NCBI Taxonomy" id="2053465"/>
    <lineage>
        <taxon>Bacteria</taxon>
        <taxon>Candidatus Muiribacteriota</taxon>
        <taxon>Candidatus Muiribacteriia</taxon>
        <taxon>Candidatus Muiribacteriales</taxon>
        <taxon>Candidatus Muiribacteriaceae</taxon>
        <taxon>Candidatus Muiribacterium</taxon>
    </lineage>
</organism>
<dbReference type="Gene3D" id="2.60.40.1120">
    <property type="entry name" value="Carboxypeptidase-like, regulatory domain"/>
    <property type="match status" value="4"/>
</dbReference>
<accession>A0A2N5ZM11</accession>
<dbReference type="InterPro" id="IPR008969">
    <property type="entry name" value="CarboxyPept-like_regulatory"/>
</dbReference>
<sequence length="503" mass="55236">MRNYLYIFLLFAVILTILGCQTGSSSVPSSFSVLSTNIKISGEVRKMTGATTYTNLENSKISLTPSGKISYSDKSGKFFFNVPKDNYDLLVELKGYESKTITISAIDTSPVIILEKGTLSYSGTVADSDGQIINGATVEIVSISSELNTFTTKTDLNGIFSFTDLPEEDYSIHISATNYSLLSDTVNSTALGTTTDTYALSSSTKDEHKLSGTVYQVGTTTPISDATVEIQLTDGTLYQNQVKKTDSAGEYVFQSLPAGFYQVVIKKSNYLTYTKTIEIVNDTVVSNIYLTLTSGTQPTGEGTKEVVLYLSDADTQTPISGAIIEFQDTIYSGITDNLGYATFEVPVSTYNLEISKGGYVTQTRTLNLSVATTNPIEISLIYDLVSNLGNIKGIVERSDKETRTFSGNDYFTHEVIVTATVYTNGEIDQDITITTVANENDEYIYKNLQILYDPDGKEYKYILRAWYDFNEDTSIDTDEVSYQIVDLEAGKTSIADIMLITPY</sequence>
<dbReference type="Proteomes" id="UP000234857">
    <property type="component" value="Unassembled WGS sequence"/>
</dbReference>
<evidence type="ECO:0000313" key="2">
    <source>
        <dbReference type="Proteomes" id="UP000234857"/>
    </source>
</evidence>
<comment type="caution">
    <text evidence="1">The sequence shown here is derived from an EMBL/GenBank/DDBJ whole genome shotgun (WGS) entry which is preliminary data.</text>
</comment>
<gene>
    <name evidence="1" type="ORF">C0601_01150</name>
</gene>
<dbReference type="Pfam" id="PF13620">
    <property type="entry name" value="CarboxypepD_reg"/>
    <property type="match status" value="3"/>
</dbReference>
<dbReference type="PROSITE" id="PS51257">
    <property type="entry name" value="PROKAR_LIPOPROTEIN"/>
    <property type="match status" value="1"/>
</dbReference>
<reference evidence="1 2" key="1">
    <citation type="submission" date="2017-11" db="EMBL/GenBank/DDBJ databases">
        <title>Genome-resolved metagenomics identifies genetic mobility, metabolic interactions, and unexpected diversity in perchlorate-reducing communities.</title>
        <authorList>
            <person name="Barnum T.P."/>
            <person name="Figueroa I.A."/>
            <person name="Carlstrom C.I."/>
            <person name="Lucas L.N."/>
            <person name="Engelbrektson A.L."/>
            <person name="Coates J.D."/>
        </authorList>
    </citation>
    <scope>NUCLEOTIDE SEQUENCE [LARGE SCALE GENOMIC DNA]</scope>
    <source>
        <strain evidence="1">BM706</strain>
    </source>
</reference>
<proteinExistence type="predicted"/>
<dbReference type="EMBL" id="PKTG01000020">
    <property type="protein sequence ID" value="PLX19727.1"/>
    <property type="molecule type" value="Genomic_DNA"/>
</dbReference>
<evidence type="ECO:0000313" key="1">
    <source>
        <dbReference type="EMBL" id="PLX19727.1"/>
    </source>
</evidence>
<protein>
    <recommendedName>
        <fullName evidence="3">PEGA domain-containing protein</fullName>
    </recommendedName>
</protein>
<dbReference type="SUPFAM" id="SSF49464">
    <property type="entry name" value="Carboxypeptidase regulatory domain-like"/>
    <property type="match status" value="4"/>
</dbReference>
<evidence type="ECO:0008006" key="3">
    <source>
        <dbReference type="Google" id="ProtNLM"/>
    </source>
</evidence>